<dbReference type="InterPro" id="IPR036396">
    <property type="entry name" value="Cyt_P450_sf"/>
</dbReference>
<dbReference type="InterPro" id="IPR017972">
    <property type="entry name" value="Cyt_P450_CS"/>
</dbReference>
<dbReference type="EMBL" id="VMNW02000050">
    <property type="protein sequence ID" value="KAA9156343.1"/>
    <property type="molecule type" value="Genomic_DNA"/>
</dbReference>
<gene>
    <name evidence="10" type="ORF">FPZ12_027895</name>
</gene>
<evidence type="ECO:0000313" key="11">
    <source>
        <dbReference type="Proteomes" id="UP000319769"/>
    </source>
</evidence>
<keyword evidence="4 9" id="KW-0479">Metal-binding</keyword>
<dbReference type="PANTHER" id="PTHR46696">
    <property type="entry name" value="P450, PUTATIVE (EUROFUNG)-RELATED"/>
    <property type="match status" value="1"/>
</dbReference>
<dbReference type="InterPro" id="IPR002397">
    <property type="entry name" value="Cyt_P450_B"/>
</dbReference>
<protein>
    <submittedName>
        <fullName evidence="10">Cytochrome P450</fullName>
    </submittedName>
</protein>
<proteinExistence type="inferred from homology"/>
<evidence type="ECO:0000256" key="4">
    <source>
        <dbReference type="ARBA" id="ARBA00022723"/>
    </source>
</evidence>
<dbReference type="GO" id="GO:0005506">
    <property type="term" value="F:iron ion binding"/>
    <property type="evidence" value="ECO:0007669"/>
    <property type="project" value="InterPro"/>
</dbReference>
<evidence type="ECO:0000313" key="10">
    <source>
        <dbReference type="EMBL" id="KAA9156343.1"/>
    </source>
</evidence>
<dbReference type="PRINTS" id="PR00359">
    <property type="entry name" value="BP450"/>
</dbReference>
<evidence type="ECO:0000256" key="6">
    <source>
        <dbReference type="ARBA" id="ARBA00023004"/>
    </source>
</evidence>
<evidence type="ECO:0000256" key="7">
    <source>
        <dbReference type="ARBA" id="ARBA00023033"/>
    </source>
</evidence>
<sequence length="445" mass="50085">MTTTPETARPKYAPVFEFDSEALRCPFAHFDAAREEAPISWYADANFWVVSSYELATQVLNNNTDFSAEQCIGEKADAVWTRMIELARENPETRHRIEGYGAGARRVLLFSDPPVHTRHRRIINRALTPTAVRRSADNMRRIARGLLDDVAAKAGEVEFVGTFAEPYPMAVISAVLGLPDEDRQKLRGWVTDLNSMIATEDMSDDNIRELSKTRFDFDDYFNAAAEDRVRNPTDDLTSMVVHENEKSPERMSRDDLMMVYQLLVVGGADTSDAAMSRMLEDLATNPETYQRLRREPEKIPNYIEGMLRVAGPALGIFRRAKADIEVGGEQIKAGDFVWLSFAGANYDKSAYGLNADKVDLDEDQTTRHMTFGWGPHLCIGAPLARQEMKVALEELTDRFSAIELAPGKEYPPPYRPSFLFHGPATLWLKFTEDPDHAAKPIRSGP</sequence>
<evidence type="ECO:0000256" key="2">
    <source>
        <dbReference type="ARBA" id="ARBA00010617"/>
    </source>
</evidence>
<dbReference type="GO" id="GO:0004497">
    <property type="term" value="F:monooxygenase activity"/>
    <property type="evidence" value="ECO:0007669"/>
    <property type="project" value="UniProtKB-KW"/>
</dbReference>
<evidence type="ECO:0000256" key="8">
    <source>
        <dbReference type="ARBA" id="ARBA00055433"/>
    </source>
</evidence>
<keyword evidence="11" id="KW-1185">Reference proteome</keyword>
<evidence type="ECO:0000256" key="1">
    <source>
        <dbReference type="ARBA" id="ARBA00004660"/>
    </source>
</evidence>
<keyword evidence="6 9" id="KW-0408">Iron</keyword>
<keyword evidence="3 9" id="KW-0349">Heme</keyword>
<evidence type="ECO:0000256" key="3">
    <source>
        <dbReference type="ARBA" id="ARBA00022617"/>
    </source>
</evidence>
<dbReference type="AlphaFoldDB" id="A0A5N0UXZ9"/>
<dbReference type="PROSITE" id="PS00086">
    <property type="entry name" value="CYTOCHROME_P450"/>
    <property type="match status" value="1"/>
</dbReference>
<comment type="pathway">
    <text evidence="1">Antibiotic biosynthesis; vancomycin biosynthesis.</text>
</comment>
<dbReference type="InterPro" id="IPR001128">
    <property type="entry name" value="Cyt_P450"/>
</dbReference>
<evidence type="ECO:0000256" key="5">
    <source>
        <dbReference type="ARBA" id="ARBA00023002"/>
    </source>
</evidence>
<evidence type="ECO:0000256" key="9">
    <source>
        <dbReference type="RuleBase" id="RU000461"/>
    </source>
</evidence>
<dbReference type="GO" id="GO:0020037">
    <property type="term" value="F:heme binding"/>
    <property type="evidence" value="ECO:0007669"/>
    <property type="project" value="InterPro"/>
</dbReference>
<dbReference type="RefSeq" id="WP_144748725.1">
    <property type="nucleotide sequence ID" value="NZ_VMNW02000050.1"/>
</dbReference>
<organism evidence="10 11">
    <name type="scientific">Amycolatopsis acidicola</name>
    <dbReference type="NCBI Taxonomy" id="2596893"/>
    <lineage>
        <taxon>Bacteria</taxon>
        <taxon>Bacillati</taxon>
        <taxon>Actinomycetota</taxon>
        <taxon>Actinomycetes</taxon>
        <taxon>Pseudonocardiales</taxon>
        <taxon>Pseudonocardiaceae</taxon>
        <taxon>Amycolatopsis</taxon>
    </lineage>
</organism>
<comment type="caution">
    <text evidence="10">The sequence shown here is derived from an EMBL/GenBank/DDBJ whole genome shotgun (WGS) entry which is preliminary data.</text>
</comment>
<keyword evidence="7 9" id="KW-0503">Monooxygenase</keyword>
<keyword evidence="5 9" id="KW-0560">Oxidoreductase</keyword>
<reference evidence="10" key="1">
    <citation type="submission" date="2019-09" db="EMBL/GenBank/DDBJ databases">
        <authorList>
            <person name="Teo W.F.A."/>
            <person name="Duangmal K."/>
        </authorList>
    </citation>
    <scope>NUCLEOTIDE SEQUENCE [LARGE SCALE GENOMIC DNA]</scope>
    <source>
        <strain evidence="10">K81G1</strain>
    </source>
</reference>
<accession>A0A5N0UXZ9</accession>
<dbReference type="PANTHER" id="PTHR46696:SF6">
    <property type="entry name" value="P450, PUTATIVE (EUROFUNG)-RELATED"/>
    <property type="match status" value="1"/>
</dbReference>
<dbReference type="FunFam" id="1.10.630.10:FF:000018">
    <property type="entry name" value="Cytochrome P450 monooxygenase"/>
    <property type="match status" value="1"/>
</dbReference>
<dbReference type="Pfam" id="PF00067">
    <property type="entry name" value="p450"/>
    <property type="match status" value="1"/>
</dbReference>
<dbReference type="Proteomes" id="UP000319769">
    <property type="component" value="Unassembled WGS sequence"/>
</dbReference>
<name>A0A5N0UXZ9_9PSEU</name>
<comment type="function">
    <text evidence="8">Involved in the coupling of aromatic side chains of the heptapeptide of vancomycin.</text>
</comment>
<dbReference type="Gene3D" id="1.10.630.10">
    <property type="entry name" value="Cytochrome P450"/>
    <property type="match status" value="1"/>
</dbReference>
<dbReference type="SUPFAM" id="SSF48264">
    <property type="entry name" value="Cytochrome P450"/>
    <property type="match status" value="1"/>
</dbReference>
<dbReference type="OrthoDB" id="502624at2"/>
<comment type="similarity">
    <text evidence="2 9">Belongs to the cytochrome P450 family.</text>
</comment>
<dbReference type="GO" id="GO:0016705">
    <property type="term" value="F:oxidoreductase activity, acting on paired donors, with incorporation or reduction of molecular oxygen"/>
    <property type="evidence" value="ECO:0007669"/>
    <property type="project" value="InterPro"/>
</dbReference>